<comment type="catalytic activity">
    <reaction evidence="11">
        <text>ATP + H2O = ADP + phosphate + H(+)</text>
        <dbReference type="Rhea" id="RHEA:13065"/>
        <dbReference type="ChEBI" id="CHEBI:15377"/>
        <dbReference type="ChEBI" id="CHEBI:15378"/>
        <dbReference type="ChEBI" id="CHEBI:30616"/>
        <dbReference type="ChEBI" id="CHEBI:43474"/>
        <dbReference type="ChEBI" id="CHEBI:456216"/>
        <dbReference type="EC" id="3.6.4.13"/>
    </reaction>
</comment>
<dbReference type="OrthoDB" id="10253254at2759"/>
<dbReference type="GO" id="GO:0016787">
    <property type="term" value="F:hydrolase activity"/>
    <property type="evidence" value="ECO:0007669"/>
    <property type="project" value="UniProtKB-KW"/>
</dbReference>
<accession>A0A177B3X8</accession>
<name>A0A177B3X8_9BILA</name>
<dbReference type="GO" id="GO:0000398">
    <property type="term" value="P:mRNA splicing, via spliceosome"/>
    <property type="evidence" value="ECO:0007669"/>
    <property type="project" value="UniProtKB-ARBA"/>
</dbReference>
<protein>
    <recommendedName>
        <fullName evidence="2">RNA helicase</fullName>
        <ecNumber evidence="2">3.6.4.13</ecNumber>
    </recommendedName>
</protein>
<evidence type="ECO:0000256" key="2">
    <source>
        <dbReference type="ARBA" id="ARBA00012552"/>
    </source>
</evidence>
<evidence type="ECO:0000256" key="7">
    <source>
        <dbReference type="ARBA" id="ARBA00022840"/>
    </source>
</evidence>
<dbReference type="FunFam" id="1.20.120.1080:FF:000018">
    <property type="entry name" value="Pre-mRNA-splicing factor ATP-dependent RNA helicase prp16"/>
    <property type="match status" value="1"/>
</dbReference>
<evidence type="ECO:0000256" key="8">
    <source>
        <dbReference type="ARBA" id="ARBA00023187"/>
    </source>
</evidence>
<keyword evidence="4" id="KW-0547">Nucleotide-binding</keyword>
<evidence type="ECO:0000256" key="4">
    <source>
        <dbReference type="ARBA" id="ARBA00022741"/>
    </source>
</evidence>
<evidence type="ECO:0000256" key="13">
    <source>
        <dbReference type="SAM" id="MobiDB-lite"/>
    </source>
</evidence>
<comment type="caution">
    <text evidence="16">The sequence shown here is derived from an EMBL/GenBank/DDBJ whole genome shotgun (WGS) entry which is preliminary data.</text>
</comment>
<dbReference type="PROSITE" id="PS51194">
    <property type="entry name" value="HELICASE_CTER"/>
    <property type="match status" value="1"/>
</dbReference>
<evidence type="ECO:0000256" key="6">
    <source>
        <dbReference type="ARBA" id="ARBA00022806"/>
    </source>
</evidence>
<evidence type="ECO:0000256" key="1">
    <source>
        <dbReference type="ARBA" id="ARBA00004123"/>
    </source>
</evidence>
<dbReference type="Pfam" id="PF00270">
    <property type="entry name" value="DEAD"/>
    <property type="match status" value="1"/>
</dbReference>
<dbReference type="InterPro" id="IPR011709">
    <property type="entry name" value="DEAD-box_helicase_OB_fold"/>
</dbReference>
<evidence type="ECO:0000256" key="11">
    <source>
        <dbReference type="ARBA" id="ARBA00047984"/>
    </source>
</evidence>
<evidence type="ECO:0000313" key="17">
    <source>
        <dbReference type="Proteomes" id="UP000078046"/>
    </source>
</evidence>
<feature type="compositionally biased region" description="Basic and acidic residues" evidence="13">
    <location>
        <begin position="1"/>
        <end position="21"/>
    </location>
</feature>
<dbReference type="EMBL" id="LWCA01000355">
    <property type="protein sequence ID" value="OAF68975.1"/>
    <property type="molecule type" value="Genomic_DNA"/>
</dbReference>
<dbReference type="PANTHER" id="PTHR18934:SF91">
    <property type="entry name" value="PRE-MRNA-SPLICING FACTOR ATP-DEPENDENT RNA HELICASE PRP16"/>
    <property type="match status" value="1"/>
</dbReference>
<keyword evidence="3" id="KW-0507">mRNA processing</keyword>
<dbReference type="InterPro" id="IPR007502">
    <property type="entry name" value="Helicase-assoc_dom"/>
</dbReference>
<dbReference type="Pfam" id="PF21010">
    <property type="entry name" value="HA2_C"/>
    <property type="match status" value="1"/>
</dbReference>
<evidence type="ECO:0000256" key="5">
    <source>
        <dbReference type="ARBA" id="ARBA00022801"/>
    </source>
</evidence>
<feature type="coiled-coil region" evidence="12">
    <location>
        <begin position="1003"/>
        <end position="1030"/>
    </location>
</feature>
<evidence type="ECO:0000313" key="16">
    <source>
        <dbReference type="EMBL" id="OAF68975.1"/>
    </source>
</evidence>
<dbReference type="SMART" id="SM00490">
    <property type="entry name" value="HELICc"/>
    <property type="match status" value="1"/>
</dbReference>
<dbReference type="InterPro" id="IPR011545">
    <property type="entry name" value="DEAD/DEAH_box_helicase_dom"/>
</dbReference>
<dbReference type="InterPro" id="IPR014001">
    <property type="entry name" value="Helicase_ATP-bd"/>
</dbReference>
<dbReference type="Proteomes" id="UP000078046">
    <property type="component" value="Unassembled WGS sequence"/>
</dbReference>
<dbReference type="SMART" id="SM00487">
    <property type="entry name" value="DEXDc"/>
    <property type="match status" value="1"/>
</dbReference>
<dbReference type="GO" id="GO:0034458">
    <property type="term" value="F:3'-5' RNA helicase activity"/>
    <property type="evidence" value="ECO:0007669"/>
    <property type="project" value="TreeGrafter"/>
</dbReference>
<dbReference type="InterPro" id="IPR001650">
    <property type="entry name" value="Helicase_C-like"/>
</dbReference>
<proteinExistence type="inferred from homology"/>
<organism evidence="16 17">
    <name type="scientific">Intoshia linei</name>
    <dbReference type="NCBI Taxonomy" id="1819745"/>
    <lineage>
        <taxon>Eukaryota</taxon>
        <taxon>Metazoa</taxon>
        <taxon>Spiralia</taxon>
        <taxon>Lophotrochozoa</taxon>
        <taxon>Mesozoa</taxon>
        <taxon>Orthonectida</taxon>
        <taxon>Rhopaluridae</taxon>
        <taxon>Intoshia</taxon>
    </lineage>
</organism>
<keyword evidence="6 16" id="KW-0347">Helicase</keyword>
<dbReference type="Pfam" id="PF07717">
    <property type="entry name" value="OB_NTP_bind"/>
    <property type="match status" value="1"/>
</dbReference>
<feature type="coiled-coil region" evidence="12">
    <location>
        <begin position="194"/>
        <end position="226"/>
    </location>
</feature>
<dbReference type="InterPro" id="IPR002464">
    <property type="entry name" value="DNA/RNA_helicase_DEAH_CS"/>
</dbReference>
<sequence length="1065" mass="122513">MSVFRGKEKSEPLDGSDKNEKGGLIIKKKNDIKPTITNSIYGLDVKAAKIREEKKNLDHRIYRQNTSRVQTPKDENTVNIKIHKREHNRGLIYTSGTSKSENVNDSQNLISNWENILPMKRFRRKKYQNTPTHNYNVWMNDHKKLPQTPSNETNKMKDEEWEEAERDLDRDWYHMDAGYDENHNPFSNTSQDYNQKKEREMEEKRIKRASARSRQFQKDNERWEINRMLRSGVVQKTKYDDDFEETNAAKVHLLVRQIVPPFLDKRFVFTKQSEPVLPIKDETCDFAVLARKGSALVKRRRLEKDRKNAQEKHWKLSGSKMGNLLGVEKEKDDKVETIEEIKDSKKYADMFSNTEAASKFTKQKSIKAQRYALPIFTCRQELLTILRENSVIIIVGETGSGKTTQLTQYLYEEGYGNRGIIGCTQPRRVAAMSVAKRVSDEVDCKLGETVGYAIRFETCTSEKTKIKYMTDGILLRELLNDSEIDKYSVIIMDEAHERSLNTDVLFGLLRGVVARRNDLKLIVTSATMESSKFSDFFGNIPIFNIPGRTFKVDVFYSKIPVDDYVEASIKQAIQCHLGGMPGDILIFMPGQEDIETTCDAIEERLANLEDAEPLMVLPIFSQLPSDLQAKIFHSSANGIRKCVVATNIAETSLTIDGIQTVIDSGFCKLKLYNPKIGMDSLQLFPISQANCNQRSGRAGRTAPGVAFRMYTNRQYRDELLESTVPEIQRTNLSNVVLLLKSLGVRDLLKFHFMDPPPKDTILNSMYHLWVIGALDNTGSITPLGRRLAEFPLDPCMSKLLVVGFELRCGEEVLTIVSMLSVPAIFYRPKGREEDSDIARERLQIPESDHLTYLNVYQNWVKSGFSSLWCSKHFIHVKAMKKVREIREQLKELIESQGVEIETCKNDWDVVRKSICSTYFHHGARLKGLGEYINLRTGIICHMHPTSALYGMGYTPDYVIYHELVMTSKEFMQCVTAVDGLWLAEFGPMFYSIKTASKTHLDQYVENKHEMKDMENQLKASIEQSEILEKQMDENKYKPKIRVTTPGYRKPGTPLIQKRIRRNTDF</sequence>
<dbReference type="EC" id="3.6.4.13" evidence="2"/>
<gene>
    <name evidence="16" type="ORF">A3Q56_03290</name>
</gene>
<keyword evidence="8" id="KW-0508">mRNA splicing</keyword>
<keyword evidence="17" id="KW-1185">Reference proteome</keyword>
<evidence type="ECO:0000256" key="12">
    <source>
        <dbReference type="SAM" id="Coils"/>
    </source>
</evidence>
<feature type="domain" description="Helicase ATP-binding" evidence="14">
    <location>
        <begin position="383"/>
        <end position="546"/>
    </location>
</feature>
<evidence type="ECO:0000256" key="3">
    <source>
        <dbReference type="ARBA" id="ARBA00022664"/>
    </source>
</evidence>
<feature type="region of interest" description="Disordered" evidence="13">
    <location>
        <begin position="1"/>
        <end position="22"/>
    </location>
</feature>
<dbReference type="Gene3D" id="1.20.120.1080">
    <property type="match status" value="1"/>
</dbReference>
<feature type="domain" description="Helicase C-terminal" evidence="15">
    <location>
        <begin position="560"/>
        <end position="743"/>
    </location>
</feature>
<dbReference type="SMART" id="SM00847">
    <property type="entry name" value="HA2"/>
    <property type="match status" value="1"/>
</dbReference>
<dbReference type="PANTHER" id="PTHR18934">
    <property type="entry name" value="ATP-DEPENDENT RNA HELICASE"/>
    <property type="match status" value="1"/>
</dbReference>
<comment type="similarity">
    <text evidence="10">Belongs to the DEAD box helicase family. DEAH subfamily. PRP16 sub-subfamily.</text>
</comment>
<evidence type="ECO:0000259" key="14">
    <source>
        <dbReference type="PROSITE" id="PS51192"/>
    </source>
</evidence>
<dbReference type="GO" id="GO:0003723">
    <property type="term" value="F:RNA binding"/>
    <property type="evidence" value="ECO:0007669"/>
    <property type="project" value="TreeGrafter"/>
</dbReference>
<evidence type="ECO:0000256" key="9">
    <source>
        <dbReference type="ARBA" id="ARBA00023242"/>
    </source>
</evidence>
<keyword evidence="9" id="KW-0539">Nucleus</keyword>
<keyword evidence="5" id="KW-0378">Hydrolase</keyword>
<dbReference type="Gene3D" id="3.40.50.300">
    <property type="entry name" value="P-loop containing nucleotide triphosphate hydrolases"/>
    <property type="match status" value="2"/>
</dbReference>
<dbReference type="InterPro" id="IPR048333">
    <property type="entry name" value="HA2_WH"/>
</dbReference>
<comment type="subcellular location">
    <subcellularLocation>
        <location evidence="1">Nucleus</location>
    </subcellularLocation>
</comment>
<dbReference type="Pfam" id="PF00271">
    <property type="entry name" value="Helicase_C"/>
    <property type="match status" value="1"/>
</dbReference>
<dbReference type="Pfam" id="PF04408">
    <property type="entry name" value="WHD_HA2"/>
    <property type="match status" value="1"/>
</dbReference>
<evidence type="ECO:0000256" key="10">
    <source>
        <dbReference type="ARBA" id="ARBA00038040"/>
    </source>
</evidence>
<reference evidence="16 17" key="1">
    <citation type="submission" date="2016-04" db="EMBL/GenBank/DDBJ databases">
        <title>The genome of Intoshia linei affirms orthonectids as highly simplified spiralians.</title>
        <authorList>
            <person name="Mikhailov K.V."/>
            <person name="Slusarev G.S."/>
            <person name="Nikitin M.A."/>
            <person name="Logacheva M.D."/>
            <person name="Penin A."/>
            <person name="Aleoshin V."/>
            <person name="Panchin Y.V."/>
        </authorList>
    </citation>
    <scope>NUCLEOTIDE SEQUENCE [LARGE SCALE GENOMIC DNA]</scope>
    <source>
        <strain evidence="16">Intl2013</strain>
        <tissue evidence="16">Whole animal</tissue>
    </source>
</reference>
<dbReference type="SUPFAM" id="SSF52540">
    <property type="entry name" value="P-loop containing nucleoside triphosphate hydrolases"/>
    <property type="match status" value="1"/>
</dbReference>
<dbReference type="GO" id="GO:0005634">
    <property type="term" value="C:nucleus"/>
    <property type="evidence" value="ECO:0007669"/>
    <property type="project" value="UniProtKB-SubCell"/>
</dbReference>
<dbReference type="FunFam" id="3.40.50.300:FF:000007">
    <property type="entry name" value="Pre-mRNA-splicing factor ATP-dependent RNA helicase"/>
    <property type="match status" value="1"/>
</dbReference>
<dbReference type="FunFam" id="3.40.50.300:FF:000615">
    <property type="entry name" value="pre-mRNA-splicing factor ATP-dependent RNA helicase DEAH7"/>
    <property type="match status" value="1"/>
</dbReference>
<dbReference type="AlphaFoldDB" id="A0A177B3X8"/>
<dbReference type="PROSITE" id="PS00690">
    <property type="entry name" value="DEAH_ATP_HELICASE"/>
    <property type="match status" value="1"/>
</dbReference>
<keyword evidence="12" id="KW-0175">Coiled coil</keyword>
<evidence type="ECO:0000259" key="15">
    <source>
        <dbReference type="PROSITE" id="PS51194"/>
    </source>
</evidence>
<keyword evidence="7" id="KW-0067">ATP-binding</keyword>
<dbReference type="InterPro" id="IPR027417">
    <property type="entry name" value="P-loop_NTPase"/>
</dbReference>
<dbReference type="GO" id="GO:0005524">
    <property type="term" value="F:ATP binding"/>
    <property type="evidence" value="ECO:0007669"/>
    <property type="project" value="UniProtKB-KW"/>
</dbReference>
<dbReference type="CDD" id="cd18791">
    <property type="entry name" value="SF2_C_RHA"/>
    <property type="match status" value="1"/>
</dbReference>
<dbReference type="PROSITE" id="PS51192">
    <property type="entry name" value="HELICASE_ATP_BIND_1"/>
    <property type="match status" value="1"/>
</dbReference>